<keyword evidence="2" id="KW-0521">NADP</keyword>
<dbReference type="Proteomes" id="UP001239445">
    <property type="component" value="Unassembled WGS sequence"/>
</dbReference>
<dbReference type="Gene3D" id="3.40.50.720">
    <property type="entry name" value="NAD(P)-binding Rossmann-like Domain"/>
    <property type="match status" value="1"/>
</dbReference>
<dbReference type="GO" id="GO:0016491">
    <property type="term" value="F:oxidoreductase activity"/>
    <property type="evidence" value="ECO:0007669"/>
    <property type="project" value="UniProtKB-KW"/>
</dbReference>
<dbReference type="AlphaFoldDB" id="A0AAJ0B3B2"/>
<organism evidence="5 6">
    <name type="scientific">Echria macrotheca</name>
    <dbReference type="NCBI Taxonomy" id="438768"/>
    <lineage>
        <taxon>Eukaryota</taxon>
        <taxon>Fungi</taxon>
        <taxon>Dikarya</taxon>
        <taxon>Ascomycota</taxon>
        <taxon>Pezizomycotina</taxon>
        <taxon>Sordariomycetes</taxon>
        <taxon>Sordariomycetidae</taxon>
        <taxon>Sordariales</taxon>
        <taxon>Schizotheciaceae</taxon>
        <taxon>Echria</taxon>
    </lineage>
</organism>
<dbReference type="SUPFAM" id="SSF51735">
    <property type="entry name" value="NAD(P)-binding Rossmann-fold domains"/>
    <property type="match status" value="1"/>
</dbReference>
<dbReference type="Pfam" id="PF00106">
    <property type="entry name" value="adh_short"/>
    <property type="match status" value="1"/>
</dbReference>
<dbReference type="InterPro" id="IPR002347">
    <property type="entry name" value="SDR_fam"/>
</dbReference>
<comment type="similarity">
    <text evidence="1 4">Belongs to the short-chain dehydrogenases/reductases (SDR) family.</text>
</comment>
<sequence length="295" mass="30962">MPQRVAIVTGAASGIGRALVTRLVEKDWLVALVDINEEAGDQFATTLGPNATFYKADVSSYESQASVFSAVFAKHGRIDALCANAGIVDRSSLYLLANRSPSTTVDAIPSAPDLSATEVDLKGVIYGIRLATHFMRFNPPAPDHSYGKKIVVTASIAGLVPHPALPEYSAAKAGVVGFVRAVAPVLKVKEDIALSAVCPGLAATAVLPGVIVDAVGEALLTPVRDIVKAYEALLDVEGLDAAGEVREVVGERSDVVGPPRVQTDLGRDMYAAAMEPIFTVLHEEESGIDTNGMVW</sequence>
<gene>
    <name evidence="5" type="ORF">QBC47DRAFT_438744</name>
</gene>
<evidence type="ECO:0000313" key="5">
    <source>
        <dbReference type="EMBL" id="KAK1750415.1"/>
    </source>
</evidence>
<dbReference type="GO" id="GO:0005737">
    <property type="term" value="C:cytoplasm"/>
    <property type="evidence" value="ECO:0007669"/>
    <property type="project" value="TreeGrafter"/>
</dbReference>
<evidence type="ECO:0000256" key="4">
    <source>
        <dbReference type="RuleBase" id="RU000363"/>
    </source>
</evidence>
<dbReference type="InterPro" id="IPR020904">
    <property type="entry name" value="Sc_DH/Rdtase_CS"/>
</dbReference>
<dbReference type="InterPro" id="IPR036291">
    <property type="entry name" value="NAD(P)-bd_dom_sf"/>
</dbReference>
<evidence type="ECO:0000256" key="2">
    <source>
        <dbReference type="ARBA" id="ARBA00022857"/>
    </source>
</evidence>
<dbReference type="PANTHER" id="PTHR44229">
    <property type="entry name" value="15-HYDROXYPROSTAGLANDIN DEHYDROGENASE [NAD(+)]"/>
    <property type="match status" value="1"/>
</dbReference>
<evidence type="ECO:0000256" key="3">
    <source>
        <dbReference type="ARBA" id="ARBA00023002"/>
    </source>
</evidence>
<keyword evidence="6" id="KW-1185">Reference proteome</keyword>
<keyword evidence="3" id="KW-0560">Oxidoreductase</keyword>
<evidence type="ECO:0000256" key="1">
    <source>
        <dbReference type="ARBA" id="ARBA00006484"/>
    </source>
</evidence>
<comment type="caution">
    <text evidence="5">The sequence shown here is derived from an EMBL/GenBank/DDBJ whole genome shotgun (WGS) entry which is preliminary data.</text>
</comment>
<protein>
    <submittedName>
        <fullName evidence="5">Uncharacterized protein</fullName>
    </submittedName>
</protein>
<reference evidence="5" key="1">
    <citation type="submission" date="2023-06" db="EMBL/GenBank/DDBJ databases">
        <title>Genome-scale phylogeny and comparative genomics of the fungal order Sordariales.</title>
        <authorList>
            <consortium name="Lawrence Berkeley National Laboratory"/>
            <person name="Hensen N."/>
            <person name="Bonometti L."/>
            <person name="Westerberg I."/>
            <person name="Brannstrom I.O."/>
            <person name="Guillou S."/>
            <person name="Cros-Aarteil S."/>
            <person name="Calhoun S."/>
            <person name="Haridas S."/>
            <person name="Kuo A."/>
            <person name="Mondo S."/>
            <person name="Pangilinan J."/>
            <person name="Riley R."/>
            <person name="Labutti K."/>
            <person name="Andreopoulos B."/>
            <person name="Lipzen A."/>
            <person name="Chen C."/>
            <person name="Yanf M."/>
            <person name="Daum C."/>
            <person name="Ng V."/>
            <person name="Clum A."/>
            <person name="Steindorff A."/>
            <person name="Ohm R."/>
            <person name="Martin F."/>
            <person name="Silar P."/>
            <person name="Natvig D."/>
            <person name="Lalanne C."/>
            <person name="Gautier V."/>
            <person name="Ament-Velasquez S.L."/>
            <person name="Kruys A."/>
            <person name="Hutchinson M.I."/>
            <person name="Powell A.J."/>
            <person name="Barry K."/>
            <person name="Miller A.N."/>
            <person name="Grigoriev I.V."/>
            <person name="Debuchy R."/>
            <person name="Gladieux P."/>
            <person name="Thoren M.H."/>
            <person name="Johannesson H."/>
        </authorList>
    </citation>
    <scope>NUCLEOTIDE SEQUENCE</scope>
    <source>
        <strain evidence="5">PSN4</strain>
    </source>
</reference>
<accession>A0AAJ0B3B2</accession>
<evidence type="ECO:0000313" key="6">
    <source>
        <dbReference type="Proteomes" id="UP001239445"/>
    </source>
</evidence>
<dbReference type="PRINTS" id="PR00080">
    <property type="entry name" value="SDRFAMILY"/>
</dbReference>
<name>A0AAJ0B3B2_9PEZI</name>
<proteinExistence type="inferred from homology"/>
<dbReference type="PANTHER" id="PTHR44229:SF4">
    <property type="entry name" value="15-HYDROXYPROSTAGLANDIN DEHYDROGENASE [NAD(+)]"/>
    <property type="match status" value="1"/>
</dbReference>
<dbReference type="PROSITE" id="PS00061">
    <property type="entry name" value="ADH_SHORT"/>
    <property type="match status" value="1"/>
</dbReference>
<dbReference type="EMBL" id="MU839847">
    <property type="protein sequence ID" value="KAK1750415.1"/>
    <property type="molecule type" value="Genomic_DNA"/>
</dbReference>
<dbReference type="PRINTS" id="PR00081">
    <property type="entry name" value="GDHRDH"/>
</dbReference>